<feature type="compositionally biased region" description="Basic residues" evidence="1">
    <location>
        <begin position="136"/>
        <end position="167"/>
    </location>
</feature>
<sequence>MPRKSTVAKARQAKREGKAPTTQAGEFVHEEIEHVREGKHGARSAKQAIAIGLSKARRAGVKVPAKAKKGGSKRTAAKRSTAKRTTPKRSTAKRATPKRTSRARSLATTRALKREGKRAASKGALSRQARSAARARGQKTHAPKTSKRPVRRTRSTAKRTSRSKRAS</sequence>
<evidence type="ECO:0000313" key="2">
    <source>
        <dbReference type="EMBL" id="WXB09452.1"/>
    </source>
</evidence>
<evidence type="ECO:0000313" key="3">
    <source>
        <dbReference type="Proteomes" id="UP001374803"/>
    </source>
</evidence>
<dbReference type="EMBL" id="CP089983">
    <property type="protein sequence ID" value="WXB09452.1"/>
    <property type="molecule type" value="Genomic_DNA"/>
</dbReference>
<reference evidence="2" key="1">
    <citation type="submission" date="2021-12" db="EMBL/GenBank/DDBJ databases">
        <title>Discovery of the Pendulisporaceae a myxobacterial family with distinct sporulation behavior and unique specialized metabolism.</title>
        <authorList>
            <person name="Garcia R."/>
            <person name="Popoff A."/>
            <person name="Bader C.D."/>
            <person name="Loehr J."/>
            <person name="Walesch S."/>
            <person name="Walt C."/>
            <person name="Boldt J."/>
            <person name="Bunk B."/>
            <person name="Haeckl F.J.F.P.J."/>
            <person name="Gunesch A.P."/>
            <person name="Birkelbach J."/>
            <person name="Nuebel U."/>
            <person name="Pietschmann T."/>
            <person name="Bach T."/>
            <person name="Mueller R."/>
        </authorList>
    </citation>
    <scope>NUCLEOTIDE SEQUENCE</scope>
    <source>
        <strain evidence="2">MSr11367</strain>
    </source>
</reference>
<evidence type="ECO:0000256" key="1">
    <source>
        <dbReference type="SAM" id="MobiDB-lite"/>
    </source>
</evidence>
<dbReference type="RefSeq" id="WP_394839124.1">
    <property type="nucleotide sequence ID" value="NZ_CP089929.1"/>
</dbReference>
<dbReference type="Pfam" id="PF20106">
    <property type="entry name" value="DUF6496"/>
    <property type="match status" value="1"/>
</dbReference>
<proteinExistence type="predicted"/>
<protein>
    <submittedName>
        <fullName evidence="2">DUF6496 domain-containing protein</fullName>
    </submittedName>
</protein>
<feature type="compositionally biased region" description="Low complexity" evidence="1">
    <location>
        <begin position="123"/>
        <end position="135"/>
    </location>
</feature>
<gene>
    <name evidence="2" type="ORF">LVJ94_19745</name>
</gene>
<dbReference type="Proteomes" id="UP001374803">
    <property type="component" value="Chromosome"/>
</dbReference>
<accession>A0ABZ2LFB0</accession>
<feature type="region of interest" description="Disordered" evidence="1">
    <location>
        <begin position="1"/>
        <end position="27"/>
    </location>
</feature>
<organism evidence="2 3">
    <name type="scientific">Pendulispora rubella</name>
    <dbReference type="NCBI Taxonomy" id="2741070"/>
    <lineage>
        <taxon>Bacteria</taxon>
        <taxon>Pseudomonadati</taxon>
        <taxon>Myxococcota</taxon>
        <taxon>Myxococcia</taxon>
        <taxon>Myxococcales</taxon>
        <taxon>Sorangiineae</taxon>
        <taxon>Pendulisporaceae</taxon>
        <taxon>Pendulispora</taxon>
    </lineage>
</organism>
<keyword evidence="3" id="KW-1185">Reference proteome</keyword>
<name>A0ABZ2LFB0_9BACT</name>
<feature type="compositionally biased region" description="Basic residues" evidence="1">
    <location>
        <begin position="55"/>
        <end position="102"/>
    </location>
</feature>
<dbReference type="InterPro" id="IPR045468">
    <property type="entry name" value="DUF6496"/>
</dbReference>
<feature type="region of interest" description="Disordered" evidence="1">
    <location>
        <begin position="53"/>
        <end position="167"/>
    </location>
</feature>